<evidence type="ECO:0000256" key="2">
    <source>
        <dbReference type="SAM" id="Phobius"/>
    </source>
</evidence>
<evidence type="ECO:0000313" key="3">
    <source>
        <dbReference type="EMBL" id="KAK9935152.1"/>
    </source>
</evidence>
<dbReference type="AlphaFoldDB" id="A0AAW1XF52"/>
<feature type="compositionally biased region" description="Acidic residues" evidence="1">
    <location>
        <begin position="255"/>
        <end position="266"/>
    </location>
</feature>
<sequence length="800" mass="92654">MMVIKKFLVLRTQFDFISKRLSSKSLYGNMLGVIGSIWVSVCNYLFFVSGFISRYILIRFQEDNNTNQNPVVCLEHDHQVDANREEEEEEEEEASLDYPISRKNDDQNRAETEDSNQNRAETDDSGHNVAETEDSGQYRAETEDSEKNRAETEDSGFVETVSNLSIDLYEYTSGRVINGYMEEPKAMSFIVRELYVGWGSSKISDYQIPNKASEGQEKGEASVESVEALENEEDEKPVADQNPPEKFSTKKFPDAEIELGEVEGDDCSAVSDSRQDPVISTKDHDVGSLNYEFLIYRNVGQSFGFQDDEGDHIVKFDMEDDQFLDVSIPDGKAIAFSDQADNSESSDEEYIELLEPQLRINSEQLEEVENKGEDKEELVQDETQATNTIVQSAGEENGLQKTKFGLDLDDDNELESPEEHDDIIEQIKREIKNVRTGGLPTISEEDQSESTKMVENLKLKPLKIEEKLEYKDRIAEIQKVYKSYAEKMRKLDILNNQTMHAIGFLQLKDQVEPILMQKSSINPIMKSLLSQNLLRCKAQRRPTVDPMPKYVGDLHKDLELVYVGQVCLSWEILHWQHRKAQELQQYDQHYYNVVATEFQLFQVLLQRFIEDDPFQGPRVQHYVRNRCVLRGLLQVPAIRDDCRKDKKHVMGGEEKEDDLLISSGLLVEIMEESMRIFWKFLRKDEKNAILKSLQETQVEHKDLDLLIDIRKDLQKKEKKLKDIQRSENCVVKKFQKQHQDQDGHEHNLLVAQVELRLVLRVLNMSKLTTDQLVWCHEKLDNINFVHRRVLMEPSFLLFPC</sequence>
<feature type="compositionally biased region" description="Acidic residues" evidence="1">
    <location>
        <begin position="84"/>
        <end position="95"/>
    </location>
</feature>
<gene>
    <name evidence="3" type="ORF">M0R45_022264</name>
</gene>
<evidence type="ECO:0000313" key="4">
    <source>
        <dbReference type="Proteomes" id="UP001457282"/>
    </source>
</evidence>
<feature type="compositionally biased region" description="Basic and acidic residues" evidence="1">
    <location>
        <begin position="100"/>
        <end position="112"/>
    </location>
</feature>
<comment type="caution">
    <text evidence="3">The sequence shown here is derived from an EMBL/GenBank/DDBJ whole genome shotgun (WGS) entry which is preliminary data.</text>
</comment>
<feature type="compositionally biased region" description="Basic and acidic residues" evidence="1">
    <location>
        <begin position="140"/>
        <end position="152"/>
    </location>
</feature>
<feature type="region of interest" description="Disordered" evidence="1">
    <location>
        <begin position="209"/>
        <end position="281"/>
    </location>
</feature>
<evidence type="ECO:0000256" key="1">
    <source>
        <dbReference type="SAM" id="MobiDB-lite"/>
    </source>
</evidence>
<dbReference type="PANTHER" id="PTHR46741">
    <property type="entry name" value="OS09G0413600 PROTEIN"/>
    <property type="match status" value="1"/>
</dbReference>
<organism evidence="3 4">
    <name type="scientific">Rubus argutus</name>
    <name type="common">Southern blackberry</name>
    <dbReference type="NCBI Taxonomy" id="59490"/>
    <lineage>
        <taxon>Eukaryota</taxon>
        <taxon>Viridiplantae</taxon>
        <taxon>Streptophyta</taxon>
        <taxon>Embryophyta</taxon>
        <taxon>Tracheophyta</taxon>
        <taxon>Spermatophyta</taxon>
        <taxon>Magnoliopsida</taxon>
        <taxon>eudicotyledons</taxon>
        <taxon>Gunneridae</taxon>
        <taxon>Pentapetalae</taxon>
        <taxon>rosids</taxon>
        <taxon>fabids</taxon>
        <taxon>Rosales</taxon>
        <taxon>Rosaceae</taxon>
        <taxon>Rosoideae</taxon>
        <taxon>Rosoideae incertae sedis</taxon>
        <taxon>Rubus</taxon>
    </lineage>
</organism>
<keyword evidence="4" id="KW-1185">Reference proteome</keyword>
<accession>A0AAW1XF52</accession>
<dbReference type="InterPro" id="IPR012870">
    <property type="entry name" value="DUF1666"/>
</dbReference>
<protein>
    <submittedName>
        <fullName evidence="3">Uncharacterized protein</fullName>
    </submittedName>
</protein>
<keyword evidence="2" id="KW-1133">Transmembrane helix</keyword>
<feature type="region of interest" description="Disordered" evidence="1">
    <location>
        <begin position="80"/>
        <end position="156"/>
    </location>
</feature>
<feature type="transmembrane region" description="Helical" evidence="2">
    <location>
        <begin position="26"/>
        <end position="47"/>
    </location>
</feature>
<keyword evidence="2" id="KW-0472">Membrane</keyword>
<proteinExistence type="predicted"/>
<keyword evidence="2" id="KW-0812">Transmembrane</keyword>
<name>A0AAW1XF52_RUBAR</name>
<dbReference type="Proteomes" id="UP001457282">
    <property type="component" value="Unassembled WGS sequence"/>
</dbReference>
<dbReference type="PANTHER" id="PTHR46741:SF4">
    <property type="entry name" value="FINGER FYVE DOMAIN PROTEIN, PUTATIVE (DUF1666)-RELATED"/>
    <property type="match status" value="1"/>
</dbReference>
<dbReference type="Pfam" id="PF07891">
    <property type="entry name" value="DUF1666"/>
    <property type="match status" value="1"/>
</dbReference>
<dbReference type="EMBL" id="JBEDUW010000004">
    <property type="protein sequence ID" value="KAK9935152.1"/>
    <property type="molecule type" value="Genomic_DNA"/>
</dbReference>
<reference evidence="3 4" key="1">
    <citation type="journal article" date="2023" name="G3 (Bethesda)">
        <title>A chromosome-length genome assembly and annotation of blackberry (Rubus argutus, cv. 'Hillquist').</title>
        <authorList>
            <person name="Bruna T."/>
            <person name="Aryal R."/>
            <person name="Dudchenko O."/>
            <person name="Sargent D.J."/>
            <person name="Mead D."/>
            <person name="Buti M."/>
            <person name="Cavallini A."/>
            <person name="Hytonen T."/>
            <person name="Andres J."/>
            <person name="Pham M."/>
            <person name="Weisz D."/>
            <person name="Mascagni F."/>
            <person name="Usai G."/>
            <person name="Natali L."/>
            <person name="Bassil N."/>
            <person name="Fernandez G.E."/>
            <person name="Lomsadze A."/>
            <person name="Armour M."/>
            <person name="Olukolu B."/>
            <person name="Poorten T."/>
            <person name="Britton C."/>
            <person name="Davik J."/>
            <person name="Ashrafi H."/>
            <person name="Aiden E.L."/>
            <person name="Borodovsky M."/>
            <person name="Worthington M."/>
        </authorList>
    </citation>
    <scope>NUCLEOTIDE SEQUENCE [LARGE SCALE GENOMIC DNA]</scope>
    <source>
        <strain evidence="3">PI 553951</strain>
    </source>
</reference>